<reference evidence="1" key="1">
    <citation type="submission" date="2021-06" db="EMBL/GenBank/DDBJ databases">
        <authorList>
            <person name="Kallberg Y."/>
            <person name="Tangrot J."/>
            <person name="Rosling A."/>
        </authorList>
    </citation>
    <scope>NUCLEOTIDE SEQUENCE</scope>
    <source>
        <strain evidence="1">CL551</strain>
    </source>
</reference>
<name>A0A9N9IHL4_9GLOM</name>
<comment type="caution">
    <text evidence="1">The sequence shown here is derived from an EMBL/GenBank/DDBJ whole genome shotgun (WGS) entry which is preliminary data.</text>
</comment>
<evidence type="ECO:0000313" key="2">
    <source>
        <dbReference type="Proteomes" id="UP000789342"/>
    </source>
</evidence>
<gene>
    <name evidence="1" type="ORF">AMORRO_LOCUS14318</name>
</gene>
<organism evidence="1 2">
    <name type="scientific">Acaulospora morrowiae</name>
    <dbReference type="NCBI Taxonomy" id="94023"/>
    <lineage>
        <taxon>Eukaryota</taxon>
        <taxon>Fungi</taxon>
        <taxon>Fungi incertae sedis</taxon>
        <taxon>Mucoromycota</taxon>
        <taxon>Glomeromycotina</taxon>
        <taxon>Glomeromycetes</taxon>
        <taxon>Diversisporales</taxon>
        <taxon>Acaulosporaceae</taxon>
        <taxon>Acaulospora</taxon>
    </lineage>
</organism>
<dbReference type="Proteomes" id="UP000789342">
    <property type="component" value="Unassembled WGS sequence"/>
</dbReference>
<dbReference type="AlphaFoldDB" id="A0A9N9IHL4"/>
<dbReference type="InterPro" id="IPR036869">
    <property type="entry name" value="J_dom_sf"/>
</dbReference>
<dbReference type="OrthoDB" id="448954at2759"/>
<protein>
    <submittedName>
        <fullName evidence="1">3522_t:CDS:1</fullName>
    </submittedName>
</protein>
<evidence type="ECO:0000313" key="1">
    <source>
        <dbReference type="EMBL" id="CAG8735135.1"/>
    </source>
</evidence>
<proteinExistence type="predicted"/>
<keyword evidence="2" id="KW-1185">Reference proteome</keyword>
<dbReference type="EMBL" id="CAJVPV010027884">
    <property type="protein sequence ID" value="CAG8735135.1"/>
    <property type="molecule type" value="Genomic_DNA"/>
</dbReference>
<sequence length="115" mass="13786">MLRYYFLRTLNLGFFNSKSRIIPNRIVDFRLDKLLQTKARVPRISRKDGFLYPIERMRGLVTNHRSQKKCWKCNSEINYLSLSCVNKECGVIQKPLPNDVNYFELLRMHEDNFDP</sequence>
<accession>A0A9N9IHL4</accession>
<feature type="non-terminal residue" evidence="1">
    <location>
        <position position="115"/>
    </location>
</feature>
<dbReference type="Gene3D" id="1.10.287.110">
    <property type="entry name" value="DnaJ domain"/>
    <property type="match status" value="1"/>
</dbReference>